<dbReference type="InterPro" id="IPR013406">
    <property type="entry name" value="CHP02574_addiction_mod"/>
</dbReference>
<dbReference type="Pfam" id="PF09720">
    <property type="entry name" value="Unstab_antitox"/>
    <property type="match status" value="1"/>
</dbReference>
<dbReference type="EMBL" id="JAJLJH010000007">
    <property type="protein sequence ID" value="MCK9688124.1"/>
    <property type="molecule type" value="Genomic_DNA"/>
</dbReference>
<protein>
    <submittedName>
        <fullName evidence="1">Addiction module protein</fullName>
    </submittedName>
</protein>
<evidence type="ECO:0000313" key="1">
    <source>
        <dbReference type="EMBL" id="MCK9688124.1"/>
    </source>
</evidence>
<dbReference type="Proteomes" id="UP001139353">
    <property type="component" value="Unassembled WGS sequence"/>
</dbReference>
<dbReference type="RefSeq" id="WP_275684168.1">
    <property type="nucleotide sequence ID" value="NZ_JAJLJH010000007.1"/>
</dbReference>
<reference evidence="1" key="1">
    <citation type="submission" date="2021-11" db="EMBL/GenBank/DDBJ databases">
        <title>BS-T2-15 a new species belonging to the Comamonadaceae family isolated from the soil of a French oak forest.</title>
        <authorList>
            <person name="Mieszkin S."/>
            <person name="Alain K."/>
        </authorList>
    </citation>
    <scope>NUCLEOTIDE SEQUENCE</scope>
    <source>
        <strain evidence="1">BS-T2-15</strain>
    </source>
</reference>
<keyword evidence="2" id="KW-1185">Reference proteome</keyword>
<dbReference type="AlphaFoldDB" id="A0A9X1YKS4"/>
<proteinExistence type="predicted"/>
<sequence length="73" mass="8038">MSLPLTDLEAEAMKLSRDDRVRLADRLLASVYGDRDMDEAWFAEIERRIAALDVGAPSAVAEPALSEAEPGHR</sequence>
<evidence type="ECO:0000313" key="2">
    <source>
        <dbReference type="Proteomes" id="UP001139353"/>
    </source>
</evidence>
<name>A0A9X1YKS4_9BURK</name>
<comment type="caution">
    <text evidence="1">The sequence shown here is derived from an EMBL/GenBank/DDBJ whole genome shotgun (WGS) entry which is preliminary data.</text>
</comment>
<accession>A0A9X1YKS4</accession>
<dbReference type="NCBIfam" id="TIGR02574">
    <property type="entry name" value="stabl_TIGR02574"/>
    <property type="match status" value="1"/>
</dbReference>
<organism evidence="1 2">
    <name type="scientific">Scleromatobacter humisilvae</name>
    <dbReference type="NCBI Taxonomy" id="2897159"/>
    <lineage>
        <taxon>Bacteria</taxon>
        <taxon>Pseudomonadati</taxon>
        <taxon>Pseudomonadota</taxon>
        <taxon>Betaproteobacteria</taxon>
        <taxon>Burkholderiales</taxon>
        <taxon>Sphaerotilaceae</taxon>
        <taxon>Scleromatobacter</taxon>
    </lineage>
</organism>
<gene>
    <name evidence="1" type="ORF">LPC04_20660</name>
</gene>